<dbReference type="PANTHER" id="PTHR43288:SF1">
    <property type="entry name" value="GLYCYL-RADICAL ENZYME ACTIVATING ENZYME MJ0021-RELATED"/>
    <property type="match status" value="1"/>
</dbReference>
<comment type="caution">
    <text evidence="6">The sequence shown here is derived from an EMBL/GenBank/DDBJ whole genome shotgun (WGS) entry which is preliminary data.</text>
</comment>
<evidence type="ECO:0000256" key="3">
    <source>
        <dbReference type="ARBA" id="ARBA00023004"/>
    </source>
</evidence>
<dbReference type="SMART" id="SM00729">
    <property type="entry name" value="Elp3"/>
    <property type="match status" value="1"/>
</dbReference>
<dbReference type="InterPro" id="IPR007197">
    <property type="entry name" value="rSAM"/>
</dbReference>
<evidence type="ECO:0000313" key="6">
    <source>
        <dbReference type="EMBL" id="PIZ62005.1"/>
    </source>
</evidence>
<dbReference type="InterPro" id="IPR006638">
    <property type="entry name" value="Elp3/MiaA/NifB-like_rSAM"/>
</dbReference>
<sequence length="442" mass="51849">MSDSDQKQRRISTLLHKKEILLDALKNKVDHWQNNRIKMHVKSLSPACRSCYRGSSIDININHICSRKCFYCPVPVLHNWKPYVALEGVKVDKIENLVDLLRKFNIKVVSFSGGDPLLTFDLLEKYIRAIRQEFHSSIYTMVYTNADLLTEKRAQFFGEIGLDEIRINLSGRNFDMMPLKLAKKYIKRVTISSPVVPEEKEKMIDAFKEIDELGIDHINLIELMAAEYNLKNLKERKYIMKNNTAILDSEVTFYEILHHALKKKTKTPIHFCTADYKAKSSRQTRNLRYSRYAQGANESITPIGKIRQIFRRIETGRKVVIPAKKFSVNTDEQIYLQYYNTYVKEVPKTHKGKKIEINKDFYLATQKKPSKKMVLQGTLMLLLFQLLFIENKPVGEIVSHILIKYRHLVQDEKDLFENLITFYNQFDDEEYFGEPQLFSKQN</sequence>
<evidence type="ECO:0000256" key="1">
    <source>
        <dbReference type="ARBA" id="ARBA00022691"/>
    </source>
</evidence>
<feature type="domain" description="Radical SAM core" evidence="5">
    <location>
        <begin position="51"/>
        <end position="264"/>
    </location>
</feature>
<reference evidence="7" key="1">
    <citation type="submission" date="2017-09" db="EMBL/GenBank/DDBJ databases">
        <title>Depth-based differentiation of microbial function through sediment-hosted aquifers and enrichment of novel symbionts in the deep terrestrial subsurface.</title>
        <authorList>
            <person name="Probst A.J."/>
            <person name="Ladd B."/>
            <person name="Jarett J.K."/>
            <person name="Geller-Mcgrath D.E."/>
            <person name="Sieber C.M.K."/>
            <person name="Emerson J.B."/>
            <person name="Anantharaman K."/>
            <person name="Thomas B.C."/>
            <person name="Malmstrom R."/>
            <person name="Stieglmeier M."/>
            <person name="Klingl A."/>
            <person name="Woyke T."/>
            <person name="Ryan C.M."/>
            <person name="Banfield J.F."/>
        </authorList>
    </citation>
    <scope>NUCLEOTIDE SEQUENCE [LARGE SCALE GENOMIC DNA]</scope>
</reference>
<dbReference type="InterPro" id="IPR013785">
    <property type="entry name" value="Aldolase_TIM"/>
</dbReference>
<gene>
    <name evidence="6" type="ORF">COY16_05475</name>
</gene>
<dbReference type="GO" id="GO:0046872">
    <property type="term" value="F:metal ion binding"/>
    <property type="evidence" value="ECO:0007669"/>
    <property type="project" value="UniProtKB-KW"/>
</dbReference>
<keyword evidence="4" id="KW-0411">Iron-sulfur</keyword>
<accession>A0A2M7TW52</accession>
<keyword evidence="2" id="KW-0479">Metal-binding</keyword>
<dbReference type="PANTHER" id="PTHR43288">
    <property type="entry name" value="BIOTIN SYNTHASE-RELATED PROTEIN, RADICAL SAM SUPERFAMILY"/>
    <property type="match status" value="1"/>
</dbReference>
<dbReference type="EMBL" id="PFOB01000068">
    <property type="protein sequence ID" value="PIZ62005.1"/>
    <property type="molecule type" value="Genomic_DNA"/>
</dbReference>
<evidence type="ECO:0000313" key="7">
    <source>
        <dbReference type="Proteomes" id="UP000228503"/>
    </source>
</evidence>
<dbReference type="SFLD" id="SFLDG01108">
    <property type="entry name" value="Uncharacterised_Radical_SAM_Su"/>
    <property type="match status" value="1"/>
</dbReference>
<name>A0A2M7TW52_9BACT</name>
<protein>
    <recommendedName>
        <fullName evidence="5">Radical SAM core domain-containing protein</fullName>
    </recommendedName>
</protein>
<keyword evidence="3" id="KW-0408">Iron</keyword>
<dbReference type="GO" id="GO:0003824">
    <property type="term" value="F:catalytic activity"/>
    <property type="evidence" value="ECO:0007669"/>
    <property type="project" value="InterPro"/>
</dbReference>
<dbReference type="InterPro" id="IPR040087">
    <property type="entry name" value="MJ0021-like"/>
</dbReference>
<dbReference type="InterPro" id="IPR058240">
    <property type="entry name" value="rSAM_sf"/>
</dbReference>
<dbReference type="PROSITE" id="PS51918">
    <property type="entry name" value="RADICAL_SAM"/>
    <property type="match status" value="1"/>
</dbReference>
<dbReference type="Gene3D" id="3.20.20.70">
    <property type="entry name" value="Aldolase class I"/>
    <property type="match status" value="1"/>
</dbReference>
<dbReference type="SUPFAM" id="SSF102114">
    <property type="entry name" value="Radical SAM enzymes"/>
    <property type="match status" value="1"/>
</dbReference>
<organism evidence="6 7">
    <name type="scientific">Candidatus Roizmanbacteria bacterium CG_4_10_14_0_2_um_filter_39_13</name>
    <dbReference type="NCBI Taxonomy" id="1974825"/>
    <lineage>
        <taxon>Bacteria</taxon>
        <taxon>Candidatus Roizmaniibacteriota</taxon>
    </lineage>
</organism>
<keyword evidence="1" id="KW-0949">S-adenosyl-L-methionine</keyword>
<dbReference type="Proteomes" id="UP000228503">
    <property type="component" value="Unassembled WGS sequence"/>
</dbReference>
<proteinExistence type="predicted"/>
<dbReference type="GO" id="GO:0051536">
    <property type="term" value="F:iron-sulfur cluster binding"/>
    <property type="evidence" value="ECO:0007669"/>
    <property type="project" value="UniProtKB-KW"/>
</dbReference>
<dbReference type="Pfam" id="PF04055">
    <property type="entry name" value="Radical_SAM"/>
    <property type="match status" value="1"/>
</dbReference>
<dbReference type="SFLD" id="SFLDS00029">
    <property type="entry name" value="Radical_SAM"/>
    <property type="match status" value="1"/>
</dbReference>
<dbReference type="AlphaFoldDB" id="A0A2M7TW52"/>
<dbReference type="CDD" id="cd01335">
    <property type="entry name" value="Radical_SAM"/>
    <property type="match status" value="1"/>
</dbReference>
<evidence type="ECO:0000259" key="5">
    <source>
        <dbReference type="PROSITE" id="PS51918"/>
    </source>
</evidence>
<evidence type="ECO:0000256" key="2">
    <source>
        <dbReference type="ARBA" id="ARBA00022723"/>
    </source>
</evidence>
<evidence type="ECO:0000256" key="4">
    <source>
        <dbReference type="ARBA" id="ARBA00023014"/>
    </source>
</evidence>